<gene>
    <name evidence="1" type="ORF">A9179_16590</name>
</gene>
<proteinExistence type="predicted"/>
<reference evidence="1 2" key="1">
    <citation type="submission" date="2016-06" db="EMBL/GenBank/DDBJ databases">
        <authorList>
            <person name="Ramos C."/>
            <person name="Pintado A."/>
            <person name="Crespo-Gomez J.I."/>
        </authorList>
    </citation>
    <scope>NUCLEOTIDE SEQUENCE [LARGE SCALE GENOMIC DNA]</scope>
    <source>
        <strain evidence="1 2">AVO110</strain>
    </source>
</reference>
<name>A0ABR7S2U2_AQUAC</name>
<organism evidence="1 2">
    <name type="scientific">Aquipseudomonas alcaligenes</name>
    <name type="common">Pseudomonas alcaligenes</name>
    <dbReference type="NCBI Taxonomy" id="43263"/>
    <lineage>
        <taxon>Bacteria</taxon>
        <taxon>Pseudomonadati</taxon>
        <taxon>Pseudomonadota</taxon>
        <taxon>Gammaproteobacteria</taxon>
        <taxon>Pseudomonadales</taxon>
        <taxon>Pseudomonadaceae</taxon>
        <taxon>Aquipseudomonas</taxon>
    </lineage>
</organism>
<protein>
    <submittedName>
        <fullName evidence="1">Uncharacterized protein</fullName>
    </submittedName>
</protein>
<keyword evidence="2" id="KW-1185">Reference proteome</keyword>
<dbReference type="EMBL" id="LZEU01000001">
    <property type="protein sequence ID" value="MBC9251890.1"/>
    <property type="molecule type" value="Genomic_DNA"/>
</dbReference>
<accession>A0ABR7S2U2</accession>
<dbReference type="Proteomes" id="UP000744555">
    <property type="component" value="Unassembled WGS sequence"/>
</dbReference>
<evidence type="ECO:0000313" key="2">
    <source>
        <dbReference type="Proteomes" id="UP000744555"/>
    </source>
</evidence>
<sequence length="233" mass="26178">MLLVLAAPLAQAASGELDAYRLHSREALEQLQAERDGAGDSPRAQRDRAILAVVRAPQDGLDEANVEVLANYREQHPDDLYAKLYEGYGRLFSAGEYVKQQNYFRAAELAKRGFFLMDEAVDQAPEDWRLHFLRARLDCYVPAEFGRHVVALKDLRYLQEQAASVPVELAPLGDFLRSRALARDGQDEQARALRQQLAGNPLWAAVLDQGDTRLFLTEAEIRYVLAPIVEDGQ</sequence>
<evidence type="ECO:0000313" key="1">
    <source>
        <dbReference type="EMBL" id="MBC9251890.1"/>
    </source>
</evidence>
<comment type="caution">
    <text evidence="1">The sequence shown here is derived from an EMBL/GenBank/DDBJ whole genome shotgun (WGS) entry which is preliminary data.</text>
</comment>